<name>Q95T85_DROME</name>
<dbReference type="UCSC" id="CG30121-RA">
    <property type="organism name" value="d. melanogaster"/>
</dbReference>
<accession>Q95T85</accession>
<proteinExistence type="evidence at transcript level"/>
<protein>
    <submittedName>
        <fullName evidence="1">GH12850p</fullName>
    </submittedName>
</protein>
<organism evidence="1">
    <name type="scientific">Drosophila melanogaster</name>
    <name type="common">Fruit fly</name>
    <dbReference type="NCBI Taxonomy" id="7227"/>
    <lineage>
        <taxon>Eukaryota</taxon>
        <taxon>Metazoa</taxon>
        <taxon>Ecdysozoa</taxon>
        <taxon>Arthropoda</taxon>
        <taxon>Hexapoda</taxon>
        <taxon>Insecta</taxon>
        <taxon>Pterygota</taxon>
        <taxon>Neoptera</taxon>
        <taxon>Endopterygota</taxon>
        <taxon>Diptera</taxon>
        <taxon>Brachycera</taxon>
        <taxon>Muscomorpha</taxon>
        <taxon>Ephydroidea</taxon>
        <taxon>Drosophilidae</taxon>
        <taxon>Drosophila</taxon>
        <taxon>Sophophora</taxon>
    </lineage>
</organism>
<reference evidence="1" key="1">
    <citation type="submission" date="2001-10" db="EMBL/GenBank/DDBJ databases">
        <authorList>
            <person name="Stapleton M."/>
            <person name="Brokstein P."/>
            <person name="Hong L."/>
            <person name="Agbayani A."/>
            <person name="Carlson J."/>
            <person name="Champe M."/>
            <person name="Chavez C."/>
            <person name="Dorsett V."/>
            <person name="Farfan D."/>
            <person name="Frise E."/>
            <person name="George R."/>
            <person name="Gonzalez M."/>
            <person name="Guarin H."/>
            <person name="Li P."/>
            <person name="Liao G."/>
            <person name="Miranda A."/>
            <person name="Mungall C.J."/>
            <person name="Nunoo J."/>
            <person name="Pacleb J."/>
            <person name="Paragas V."/>
            <person name="Park S."/>
            <person name="Phouanenavong S."/>
            <person name="Wan K."/>
            <person name="Yu C."/>
            <person name="Lewis S.E."/>
            <person name="Rubin G.M."/>
            <person name="Celniker S."/>
        </authorList>
    </citation>
    <scope>NUCLEOTIDE SEQUENCE</scope>
    <source>
        <strain evidence="1">Berkeley</strain>
    </source>
</reference>
<sequence length="77" mass="8558">MTAAKLRSTLGFACAKGRPKSNGNLHKTLQLRLTVLEMFPLSFPCLWPLTEPEQQTEHQNIEQLGGQLKGIPEVSIN</sequence>
<evidence type="ECO:0000313" key="1">
    <source>
        <dbReference type="EMBL" id="AAL25324.1"/>
    </source>
</evidence>
<dbReference type="AlphaFoldDB" id="Q95T85"/>
<dbReference type="EMBL" id="AY060285">
    <property type="protein sequence ID" value="AAL25324.1"/>
    <property type="molecule type" value="mRNA"/>
</dbReference>